<proteinExistence type="predicted"/>
<dbReference type="Gene3D" id="6.20.250.70">
    <property type="match status" value="1"/>
</dbReference>
<dbReference type="EMBL" id="JBEFKJ010000025">
    <property type="protein sequence ID" value="KAL2039416.1"/>
    <property type="molecule type" value="Genomic_DNA"/>
</dbReference>
<feature type="region of interest" description="Disordered" evidence="1">
    <location>
        <begin position="524"/>
        <end position="609"/>
    </location>
</feature>
<comment type="caution">
    <text evidence="2">The sequence shown here is derived from an EMBL/GenBank/DDBJ whole genome shotgun (WGS) entry which is preliminary data.</text>
</comment>
<feature type="compositionally biased region" description="Polar residues" evidence="1">
    <location>
        <begin position="64"/>
        <end position="85"/>
    </location>
</feature>
<protein>
    <submittedName>
        <fullName evidence="2">Uncharacterized protein</fullName>
    </submittedName>
</protein>
<evidence type="ECO:0000313" key="2">
    <source>
        <dbReference type="EMBL" id="KAL2039416.1"/>
    </source>
</evidence>
<feature type="compositionally biased region" description="Low complexity" evidence="1">
    <location>
        <begin position="111"/>
        <end position="124"/>
    </location>
</feature>
<feature type="compositionally biased region" description="Basic and acidic residues" evidence="1">
    <location>
        <begin position="86"/>
        <end position="110"/>
    </location>
</feature>
<feature type="compositionally biased region" description="Basic and acidic residues" evidence="1">
    <location>
        <begin position="50"/>
        <end position="63"/>
    </location>
</feature>
<dbReference type="Proteomes" id="UP001590950">
    <property type="component" value="Unassembled WGS sequence"/>
</dbReference>
<feature type="compositionally biased region" description="Polar residues" evidence="1">
    <location>
        <begin position="569"/>
        <end position="579"/>
    </location>
</feature>
<dbReference type="Pfam" id="PF08208">
    <property type="entry name" value="RNA_polI_A34"/>
    <property type="match status" value="1"/>
</dbReference>
<feature type="compositionally biased region" description="Basic residues" evidence="1">
    <location>
        <begin position="591"/>
        <end position="603"/>
    </location>
</feature>
<dbReference type="InterPro" id="IPR053263">
    <property type="entry name" value="Euk_RPA34_RNAP_subunit"/>
</dbReference>
<feature type="region of interest" description="Disordered" evidence="1">
    <location>
        <begin position="1"/>
        <end position="216"/>
    </location>
</feature>
<dbReference type="InterPro" id="IPR013240">
    <property type="entry name" value="DNA-dir_RNA_pol1_su_RPA34"/>
</dbReference>
<feature type="compositionally biased region" description="Basic and acidic residues" evidence="1">
    <location>
        <begin position="532"/>
        <end position="546"/>
    </location>
</feature>
<name>A0ABR4A2A2_9LECA</name>
<feature type="region of interest" description="Disordered" evidence="1">
    <location>
        <begin position="387"/>
        <end position="432"/>
    </location>
</feature>
<accession>A0ABR4A2A2</accession>
<gene>
    <name evidence="2" type="ORF">N7G274_007688</name>
</gene>
<keyword evidence="3" id="KW-1185">Reference proteome</keyword>
<organism evidence="2 3">
    <name type="scientific">Stereocaulon virgatum</name>
    <dbReference type="NCBI Taxonomy" id="373712"/>
    <lineage>
        <taxon>Eukaryota</taxon>
        <taxon>Fungi</taxon>
        <taxon>Dikarya</taxon>
        <taxon>Ascomycota</taxon>
        <taxon>Pezizomycotina</taxon>
        <taxon>Lecanoromycetes</taxon>
        <taxon>OSLEUM clade</taxon>
        <taxon>Lecanoromycetidae</taxon>
        <taxon>Lecanorales</taxon>
        <taxon>Lecanorineae</taxon>
        <taxon>Stereocaulaceae</taxon>
        <taxon>Stereocaulon</taxon>
    </lineage>
</organism>
<evidence type="ECO:0000256" key="1">
    <source>
        <dbReference type="SAM" id="MobiDB-lite"/>
    </source>
</evidence>
<dbReference type="PANTHER" id="PTHR28155">
    <property type="entry name" value="ACR243WP"/>
    <property type="match status" value="1"/>
</dbReference>
<evidence type="ECO:0000313" key="3">
    <source>
        <dbReference type="Proteomes" id="UP001590950"/>
    </source>
</evidence>
<sequence>MKPMTAQKLTSSLPAKKPRATAPKSRPAANLFRSAEFVEDSDVSEGAETEALRKKNEKKEESRITTSASVTSKPAPTKGKTSTPKPSDRRSFPSSESSKEISSESSDRSGSEASSSSQEGSLSSTRPKQKPARSFQPQSSHEPSVEKVQLSKSKTNVKSSTQEIFSQSEREGGSESSESESESESGSSDQTSLHSPRKRSPIQKPTSKQPAVYDPPSGFEASSIAIHPSSKAAALFSPTNLEGKEIWHIMAPASVPISAIKEVPTQSVQSRTSIMFYKGADYCLVPETGAEAPSNRALLLPSTQTNDYRISASKITKTLHLQQLMNLPIQTISSAKSPSQAGPAPELLRQAPRQQPEGLRMRYHPFGVSDDSDSETLPENAVKAPHFRVPDPVETSPARKRKRAEKDTAIEIMDISPAESKSKKPKNHSDAAVNGTGTAMDVDAIENAAPVQSQSMHDIHKTPDGTSSAAASLNGVRPGIAEAKRKQGKHKHKQLELPSAPISALPSAITNEAETIMPEEVVVDGASAIDTTHSEAKKSRRREAEAKLLGPEQSSPQQLHGVVNGGLGSTQASHQTSPSRESKEERAKREEKKRKRKRKKKVRIATGSS</sequence>
<dbReference type="PANTHER" id="PTHR28155:SF1">
    <property type="entry name" value="DNA-DIRECTED RNA POLYMERASE I SUBUNIT RPA34.5-DOMAIN-CONTAINING PROTEIN"/>
    <property type="match status" value="1"/>
</dbReference>
<feature type="compositionally biased region" description="Polar residues" evidence="1">
    <location>
        <begin position="150"/>
        <end position="165"/>
    </location>
</feature>
<feature type="compositionally biased region" description="Acidic residues" evidence="1">
    <location>
        <begin position="37"/>
        <end position="48"/>
    </location>
</feature>
<feature type="compositionally biased region" description="Basic and acidic residues" evidence="1">
    <location>
        <begin position="580"/>
        <end position="590"/>
    </location>
</feature>
<reference evidence="2 3" key="1">
    <citation type="submission" date="2024-09" db="EMBL/GenBank/DDBJ databases">
        <title>Rethinking Asexuality: The Enigmatic Case of Functional Sexual Genes in Lepraria (Stereocaulaceae).</title>
        <authorList>
            <person name="Doellman M."/>
            <person name="Sun Y."/>
            <person name="Barcenas-Pena A."/>
            <person name="Lumbsch H.T."/>
            <person name="Grewe F."/>
        </authorList>
    </citation>
    <scope>NUCLEOTIDE SEQUENCE [LARGE SCALE GENOMIC DNA]</scope>
    <source>
        <strain evidence="2 3">Mercado 3170</strain>
    </source>
</reference>